<dbReference type="InterPro" id="IPR044730">
    <property type="entry name" value="RNase_H-like_dom_plant"/>
</dbReference>
<dbReference type="InterPro" id="IPR012337">
    <property type="entry name" value="RNaseH-like_sf"/>
</dbReference>
<reference evidence="3" key="1">
    <citation type="submission" date="2023-07" db="EMBL/GenBank/DDBJ databases">
        <title>A chromosome-level genome assembly of Lolium multiflorum.</title>
        <authorList>
            <person name="Chen Y."/>
            <person name="Copetti D."/>
            <person name="Kolliker R."/>
            <person name="Studer B."/>
        </authorList>
    </citation>
    <scope>NUCLEOTIDE SEQUENCE</scope>
    <source>
        <strain evidence="3">02402/16</strain>
        <tissue evidence="3">Leaf</tissue>
    </source>
</reference>
<feature type="region of interest" description="Disordered" evidence="1">
    <location>
        <begin position="231"/>
        <end position="253"/>
    </location>
</feature>
<evidence type="ECO:0000256" key="1">
    <source>
        <dbReference type="SAM" id="MobiDB-lite"/>
    </source>
</evidence>
<dbReference type="Gene3D" id="3.30.420.10">
    <property type="entry name" value="Ribonuclease H-like superfamily/Ribonuclease H"/>
    <property type="match status" value="1"/>
</dbReference>
<feature type="domain" description="RNase H type-1" evidence="2">
    <location>
        <begin position="90"/>
        <end position="212"/>
    </location>
</feature>
<dbReference type="EMBL" id="JAUUTY010000003">
    <property type="protein sequence ID" value="KAK1666071.1"/>
    <property type="molecule type" value="Genomic_DNA"/>
</dbReference>
<comment type="caution">
    <text evidence="3">The sequence shown here is derived from an EMBL/GenBank/DDBJ whole genome shotgun (WGS) entry which is preliminary data.</text>
</comment>
<organism evidence="3 4">
    <name type="scientific">Lolium multiflorum</name>
    <name type="common">Italian ryegrass</name>
    <name type="synonym">Lolium perenne subsp. multiflorum</name>
    <dbReference type="NCBI Taxonomy" id="4521"/>
    <lineage>
        <taxon>Eukaryota</taxon>
        <taxon>Viridiplantae</taxon>
        <taxon>Streptophyta</taxon>
        <taxon>Embryophyta</taxon>
        <taxon>Tracheophyta</taxon>
        <taxon>Spermatophyta</taxon>
        <taxon>Magnoliopsida</taxon>
        <taxon>Liliopsida</taxon>
        <taxon>Poales</taxon>
        <taxon>Poaceae</taxon>
        <taxon>BOP clade</taxon>
        <taxon>Pooideae</taxon>
        <taxon>Poodae</taxon>
        <taxon>Poeae</taxon>
        <taxon>Poeae Chloroplast Group 2 (Poeae type)</taxon>
        <taxon>Loliodinae</taxon>
        <taxon>Loliinae</taxon>
        <taxon>Lolium</taxon>
    </lineage>
</organism>
<dbReference type="InterPro" id="IPR053151">
    <property type="entry name" value="RNase_H-like"/>
</dbReference>
<keyword evidence="4" id="KW-1185">Reference proteome</keyword>
<evidence type="ECO:0000313" key="3">
    <source>
        <dbReference type="EMBL" id="KAK1666071.1"/>
    </source>
</evidence>
<evidence type="ECO:0000259" key="2">
    <source>
        <dbReference type="Pfam" id="PF13456"/>
    </source>
</evidence>
<dbReference type="Pfam" id="PF13456">
    <property type="entry name" value="RVT_3"/>
    <property type="match status" value="1"/>
</dbReference>
<gene>
    <name evidence="3" type="ORF">QYE76_054230</name>
</gene>
<protein>
    <recommendedName>
        <fullName evidence="2">RNase H type-1 domain-containing protein</fullName>
    </recommendedName>
</protein>
<dbReference type="AlphaFoldDB" id="A0AAD8WL63"/>
<evidence type="ECO:0000313" key="4">
    <source>
        <dbReference type="Proteomes" id="UP001231189"/>
    </source>
</evidence>
<dbReference type="GO" id="GO:0003676">
    <property type="term" value="F:nucleic acid binding"/>
    <property type="evidence" value="ECO:0007669"/>
    <property type="project" value="InterPro"/>
</dbReference>
<proteinExistence type="predicted"/>
<dbReference type="Proteomes" id="UP001231189">
    <property type="component" value="Unassembled WGS sequence"/>
</dbReference>
<dbReference type="SUPFAM" id="SSF53098">
    <property type="entry name" value="Ribonuclease H-like"/>
    <property type="match status" value="1"/>
</dbReference>
<accession>A0AAD8WL63</accession>
<dbReference type="InterPro" id="IPR002156">
    <property type="entry name" value="RNaseH_domain"/>
</dbReference>
<dbReference type="PANTHER" id="PTHR47723">
    <property type="entry name" value="OS05G0353850 PROTEIN"/>
    <property type="match status" value="1"/>
</dbReference>
<name>A0AAD8WL63_LOLMU</name>
<dbReference type="InterPro" id="IPR036397">
    <property type="entry name" value="RNaseH_sf"/>
</dbReference>
<dbReference type="CDD" id="cd06222">
    <property type="entry name" value="RNase_H_like"/>
    <property type="match status" value="1"/>
</dbReference>
<dbReference type="PANTHER" id="PTHR47723:SF24">
    <property type="entry name" value="RNASE H TYPE-1 DOMAIN-CONTAINING PROTEIN"/>
    <property type="match status" value="1"/>
</dbReference>
<dbReference type="GO" id="GO:0004523">
    <property type="term" value="F:RNA-DNA hybrid ribonuclease activity"/>
    <property type="evidence" value="ECO:0007669"/>
    <property type="project" value="InterPro"/>
</dbReference>
<sequence length="292" mass="32506">MMLLWRIWHVRNEVVHHKPPPPAEASRRFLCSYVDSLLTIKYYPHDDGVKGKAPADQHVISKEARYHVAAGPSAAKERWTRPPAGWGKLNVDGSYVEATKEGGAGTILRDEAGSIIFSSCRYIPSCSSPLEVELAACLEGCSLALEWCSTPFIVELDCSEAVRMINNVVEERSEHTFLVKEIRRLLRERSESKVVGIRREQNLVSDALANMARHHFFFHLLPLLLPAATPARATAPPHRPRAATRPPPSEPTSAAALFRLGRLPQTIPAAKLLPLARLPPTHYKKSCHGRRS</sequence>